<gene>
    <name evidence="2" type="ORF">CEXT_303111</name>
    <name evidence="1" type="ORF">CEXT_509451</name>
</gene>
<accession>A0AAV4NC37</accession>
<sequence>MSRQLIGRNPSHTLLLSRSHANLFEPLESLHFDQNWDSGSLEEVYITRLSADSGSQEQTLSLSRHHTAAFTVSQRGLIQLAS</sequence>
<dbReference type="AlphaFoldDB" id="A0AAV4NC37"/>
<organism evidence="1 3">
    <name type="scientific">Caerostris extrusa</name>
    <name type="common">Bark spider</name>
    <name type="synonym">Caerostris bankana</name>
    <dbReference type="NCBI Taxonomy" id="172846"/>
    <lineage>
        <taxon>Eukaryota</taxon>
        <taxon>Metazoa</taxon>
        <taxon>Ecdysozoa</taxon>
        <taxon>Arthropoda</taxon>
        <taxon>Chelicerata</taxon>
        <taxon>Arachnida</taxon>
        <taxon>Araneae</taxon>
        <taxon>Araneomorphae</taxon>
        <taxon>Entelegynae</taxon>
        <taxon>Araneoidea</taxon>
        <taxon>Araneidae</taxon>
        <taxon>Caerostris</taxon>
    </lineage>
</organism>
<name>A0AAV4NC37_CAEEX</name>
<evidence type="ECO:0000313" key="1">
    <source>
        <dbReference type="EMBL" id="GIX81885.1"/>
    </source>
</evidence>
<proteinExistence type="predicted"/>
<dbReference type="Proteomes" id="UP001054945">
    <property type="component" value="Unassembled WGS sequence"/>
</dbReference>
<dbReference type="EMBL" id="BPLR01003179">
    <property type="protein sequence ID" value="GIX81885.1"/>
    <property type="molecule type" value="Genomic_DNA"/>
</dbReference>
<evidence type="ECO:0000313" key="3">
    <source>
        <dbReference type="Proteomes" id="UP001054945"/>
    </source>
</evidence>
<keyword evidence="3" id="KW-1185">Reference proteome</keyword>
<protein>
    <submittedName>
        <fullName evidence="1">Uncharacterized protein</fullName>
    </submittedName>
</protein>
<comment type="caution">
    <text evidence="1">The sequence shown here is derived from an EMBL/GenBank/DDBJ whole genome shotgun (WGS) entry which is preliminary data.</text>
</comment>
<dbReference type="EMBL" id="BPLR01011935">
    <property type="protein sequence ID" value="GIY50065.1"/>
    <property type="molecule type" value="Genomic_DNA"/>
</dbReference>
<evidence type="ECO:0000313" key="2">
    <source>
        <dbReference type="EMBL" id="GIY50065.1"/>
    </source>
</evidence>
<reference evidence="1 3" key="1">
    <citation type="submission" date="2021-06" db="EMBL/GenBank/DDBJ databases">
        <title>Caerostris extrusa draft genome.</title>
        <authorList>
            <person name="Kono N."/>
            <person name="Arakawa K."/>
        </authorList>
    </citation>
    <scope>NUCLEOTIDE SEQUENCE [LARGE SCALE GENOMIC DNA]</scope>
</reference>